<name>A0A822MTW8_9VIBR</name>
<keyword evidence="1" id="KW-0238">DNA-binding</keyword>
<evidence type="ECO:0000313" key="1">
    <source>
        <dbReference type="EMBL" id="CDT04123.1"/>
    </source>
</evidence>
<accession>A0A822MTW8</accession>
<gene>
    <name evidence="1" type="ORF">VCR5J5_1370261</name>
</gene>
<dbReference type="PANTHER" id="PTHR36154">
    <property type="entry name" value="DNA-BINDING TRANSCRIPTIONAL ACTIVATOR ALPA"/>
    <property type="match status" value="1"/>
</dbReference>
<dbReference type="GO" id="GO:0003677">
    <property type="term" value="F:DNA binding"/>
    <property type="evidence" value="ECO:0007669"/>
    <property type="project" value="UniProtKB-KW"/>
</dbReference>
<dbReference type="EMBL" id="CCJV01000043">
    <property type="protein sequence ID" value="CDT04123.1"/>
    <property type="molecule type" value="Genomic_DNA"/>
</dbReference>
<dbReference type="Pfam" id="PF05930">
    <property type="entry name" value="Phage_AlpA"/>
    <property type="match status" value="1"/>
</dbReference>
<dbReference type="GeneID" id="69649124"/>
<dbReference type="InterPro" id="IPR052931">
    <property type="entry name" value="Prophage_regulatory_activator"/>
</dbReference>
<organism evidence="1 2">
    <name type="scientific">Vibrio crassostreae</name>
    <dbReference type="NCBI Taxonomy" id="246167"/>
    <lineage>
        <taxon>Bacteria</taxon>
        <taxon>Pseudomonadati</taxon>
        <taxon>Pseudomonadota</taxon>
        <taxon>Gammaproteobacteria</taxon>
        <taxon>Vibrionales</taxon>
        <taxon>Vibrionaceae</taxon>
        <taxon>Vibrio</taxon>
    </lineage>
</organism>
<dbReference type="PANTHER" id="PTHR36154:SF1">
    <property type="entry name" value="DNA-BINDING TRANSCRIPTIONAL ACTIVATOR ALPA"/>
    <property type="match status" value="1"/>
</dbReference>
<evidence type="ECO:0000313" key="2">
    <source>
        <dbReference type="Proteomes" id="UP000049495"/>
    </source>
</evidence>
<protein>
    <submittedName>
        <fullName evidence="1">Prophage protein putative DNA-binding protein</fullName>
    </submittedName>
</protein>
<dbReference type="AlphaFoldDB" id="A0A822MTW8"/>
<reference evidence="2" key="1">
    <citation type="submission" date="2014-06" db="EMBL/GenBank/DDBJ databases">
        <authorList>
            <person name="Le Roux Frederique"/>
        </authorList>
    </citation>
    <scope>NUCLEOTIDE SEQUENCE [LARGE SCALE GENOMIC DNA]</scope>
    <source>
        <strain evidence="2">J5-5</strain>
    </source>
</reference>
<dbReference type="Gene3D" id="1.10.238.160">
    <property type="match status" value="1"/>
</dbReference>
<dbReference type="RefSeq" id="WP_055318677.1">
    <property type="nucleotide sequence ID" value="NZ_CAWQCV010000149.1"/>
</dbReference>
<proteinExistence type="predicted"/>
<sequence length="55" mass="6557">MRLVRLKEVIERVQLSKSSIYKMMANGEFPHNVSLGERASAWVEYELDEWIDNRM</sequence>
<comment type="caution">
    <text evidence="1">The sequence shown here is derived from an EMBL/GenBank/DDBJ whole genome shotgun (WGS) entry which is preliminary data.</text>
</comment>
<dbReference type="Proteomes" id="UP000049495">
    <property type="component" value="Unassembled WGS sequence"/>
</dbReference>
<dbReference type="InterPro" id="IPR010260">
    <property type="entry name" value="AlpA"/>
</dbReference>